<proteinExistence type="predicted"/>
<gene>
    <name evidence="2" type="ORF">NDU88_008947</name>
</gene>
<evidence type="ECO:0000313" key="3">
    <source>
        <dbReference type="Proteomes" id="UP001066276"/>
    </source>
</evidence>
<accession>A0AAV7PQN2</accession>
<sequence>MQNPRSLPCLPETHPPTSDSTRGLQCWLVPAPHPCEQRKPHRCVVNPRGQQDDTELPWEEDGCRPYESIRLIGSRPICLYQHVPERLVVLGEPRNDLLHGMSGWAVVHVTYSGIDCSHLSIGMAEPGHS</sequence>
<protein>
    <submittedName>
        <fullName evidence="2">Uncharacterized protein</fullName>
    </submittedName>
</protein>
<name>A0AAV7PQN2_PLEWA</name>
<reference evidence="2" key="1">
    <citation type="journal article" date="2022" name="bioRxiv">
        <title>Sequencing and chromosome-scale assembly of the giantPleurodeles waltlgenome.</title>
        <authorList>
            <person name="Brown T."/>
            <person name="Elewa A."/>
            <person name="Iarovenko S."/>
            <person name="Subramanian E."/>
            <person name="Araus A.J."/>
            <person name="Petzold A."/>
            <person name="Susuki M."/>
            <person name="Suzuki K.-i.T."/>
            <person name="Hayashi T."/>
            <person name="Toyoda A."/>
            <person name="Oliveira C."/>
            <person name="Osipova E."/>
            <person name="Leigh N.D."/>
            <person name="Simon A."/>
            <person name="Yun M.H."/>
        </authorList>
    </citation>
    <scope>NUCLEOTIDE SEQUENCE</scope>
    <source>
        <strain evidence="2">20211129_DDA</strain>
        <tissue evidence="2">Liver</tissue>
    </source>
</reference>
<dbReference type="EMBL" id="JANPWB010000011">
    <property type="protein sequence ID" value="KAJ1130596.1"/>
    <property type="molecule type" value="Genomic_DNA"/>
</dbReference>
<evidence type="ECO:0000256" key="1">
    <source>
        <dbReference type="SAM" id="MobiDB-lite"/>
    </source>
</evidence>
<feature type="region of interest" description="Disordered" evidence="1">
    <location>
        <begin position="1"/>
        <end position="22"/>
    </location>
</feature>
<comment type="caution">
    <text evidence="2">The sequence shown here is derived from an EMBL/GenBank/DDBJ whole genome shotgun (WGS) entry which is preliminary data.</text>
</comment>
<dbReference type="AlphaFoldDB" id="A0AAV7PQN2"/>
<keyword evidence="3" id="KW-1185">Reference proteome</keyword>
<evidence type="ECO:0000313" key="2">
    <source>
        <dbReference type="EMBL" id="KAJ1130596.1"/>
    </source>
</evidence>
<organism evidence="2 3">
    <name type="scientific">Pleurodeles waltl</name>
    <name type="common">Iberian ribbed newt</name>
    <dbReference type="NCBI Taxonomy" id="8319"/>
    <lineage>
        <taxon>Eukaryota</taxon>
        <taxon>Metazoa</taxon>
        <taxon>Chordata</taxon>
        <taxon>Craniata</taxon>
        <taxon>Vertebrata</taxon>
        <taxon>Euteleostomi</taxon>
        <taxon>Amphibia</taxon>
        <taxon>Batrachia</taxon>
        <taxon>Caudata</taxon>
        <taxon>Salamandroidea</taxon>
        <taxon>Salamandridae</taxon>
        <taxon>Pleurodelinae</taxon>
        <taxon>Pleurodeles</taxon>
    </lineage>
</organism>
<dbReference type="Proteomes" id="UP001066276">
    <property type="component" value="Chromosome 7"/>
</dbReference>